<dbReference type="Proteomes" id="UP000410492">
    <property type="component" value="Unassembled WGS sequence"/>
</dbReference>
<evidence type="ECO:0000256" key="1">
    <source>
        <dbReference type="SAM" id="SignalP"/>
    </source>
</evidence>
<accession>A0A653CPN8</accession>
<proteinExistence type="predicted"/>
<feature type="chain" id="PRO_5024796770" description="LCN-type CS-alpha/beta domain-containing protein" evidence="1">
    <location>
        <begin position="20"/>
        <end position="69"/>
    </location>
</feature>
<keyword evidence="1" id="KW-0732">Signal</keyword>
<dbReference type="EMBL" id="CAACVG010008453">
    <property type="protein sequence ID" value="VEN49881.1"/>
    <property type="molecule type" value="Genomic_DNA"/>
</dbReference>
<organism evidence="2 3">
    <name type="scientific">Callosobruchus maculatus</name>
    <name type="common">Southern cowpea weevil</name>
    <name type="synonym">Pulse bruchid</name>
    <dbReference type="NCBI Taxonomy" id="64391"/>
    <lineage>
        <taxon>Eukaryota</taxon>
        <taxon>Metazoa</taxon>
        <taxon>Ecdysozoa</taxon>
        <taxon>Arthropoda</taxon>
        <taxon>Hexapoda</taxon>
        <taxon>Insecta</taxon>
        <taxon>Pterygota</taxon>
        <taxon>Neoptera</taxon>
        <taxon>Endopterygota</taxon>
        <taxon>Coleoptera</taxon>
        <taxon>Polyphaga</taxon>
        <taxon>Cucujiformia</taxon>
        <taxon>Chrysomeloidea</taxon>
        <taxon>Chrysomelidae</taxon>
        <taxon>Bruchinae</taxon>
        <taxon>Bruchini</taxon>
        <taxon>Callosobruchus</taxon>
    </lineage>
</organism>
<name>A0A653CPN8_CALMS</name>
<reference evidence="2 3" key="1">
    <citation type="submission" date="2019-01" db="EMBL/GenBank/DDBJ databases">
        <authorList>
            <person name="Sayadi A."/>
        </authorList>
    </citation>
    <scope>NUCLEOTIDE SEQUENCE [LARGE SCALE GENOMIC DNA]</scope>
</reference>
<keyword evidence="3" id="KW-1185">Reference proteome</keyword>
<dbReference type="AlphaFoldDB" id="A0A653CPN8"/>
<evidence type="ECO:0000313" key="3">
    <source>
        <dbReference type="Proteomes" id="UP000410492"/>
    </source>
</evidence>
<gene>
    <name evidence="2" type="ORF">CALMAC_LOCUS10837</name>
</gene>
<evidence type="ECO:0008006" key="4">
    <source>
        <dbReference type="Google" id="ProtNLM"/>
    </source>
</evidence>
<feature type="signal peptide" evidence="1">
    <location>
        <begin position="1"/>
        <end position="19"/>
    </location>
</feature>
<sequence>MTKFLLLIFILVTLNSTYAQSYLSKMKSGPPFNKGPCTYECKGCGYYCEGQICYWSLTQESFDKVAGKC</sequence>
<evidence type="ECO:0000313" key="2">
    <source>
        <dbReference type="EMBL" id="VEN49881.1"/>
    </source>
</evidence>
<protein>
    <recommendedName>
        <fullName evidence="4">LCN-type CS-alpha/beta domain-containing protein</fullName>
    </recommendedName>
</protein>